<feature type="region of interest" description="Disordered" evidence="1">
    <location>
        <begin position="222"/>
        <end position="291"/>
    </location>
</feature>
<sequence>MLAALQGTPAGATLAANPILSKGARVQGPAPPAHAEAASVSAAIKAATVRFVAKAPEEVRRDAVAHVVSQGGDPGNNMLVLSQSTMQFGKYRGQTFQWLLTNDMGYAVSLVTSHQREREGDSSMSPYMANKDALTSYACAFPDVASAVGDRRAQDVARLRSSQPGQEDLRLVAFGVHKDLTWRDLYEATDKEKRGYVKWLRRQTPRTGTQMEALQKYILRRDQESRSPASSQVGSSQAVPTQLAPSRPASPRPGTSQPSPTPARSPVASSRHLRLRTPKVVPRAPSAQGRC</sequence>
<proteinExistence type="predicted"/>
<protein>
    <submittedName>
        <fullName evidence="2">Uncharacterized protein</fullName>
    </submittedName>
</protein>
<gene>
    <name evidence="2" type="ORF">AOXY_G25731</name>
</gene>
<evidence type="ECO:0000256" key="1">
    <source>
        <dbReference type="SAM" id="MobiDB-lite"/>
    </source>
</evidence>
<feature type="compositionally biased region" description="Polar residues" evidence="1">
    <location>
        <begin position="226"/>
        <end position="244"/>
    </location>
</feature>
<dbReference type="AlphaFoldDB" id="A0AAD8CTY5"/>
<organism evidence="2 3">
    <name type="scientific">Acipenser oxyrinchus oxyrinchus</name>
    <dbReference type="NCBI Taxonomy" id="40147"/>
    <lineage>
        <taxon>Eukaryota</taxon>
        <taxon>Metazoa</taxon>
        <taxon>Chordata</taxon>
        <taxon>Craniata</taxon>
        <taxon>Vertebrata</taxon>
        <taxon>Euteleostomi</taxon>
        <taxon>Actinopterygii</taxon>
        <taxon>Chondrostei</taxon>
        <taxon>Acipenseriformes</taxon>
        <taxon>Acipenseridae</taxon>
        <taxon>Acipenser</taxon>
    </lineage>
</organism>
<dbReference type="Proteomes" id="UP001230051">
    <property type="component" value="Unassembled WGS sequence"/>
</dbReference>
<evidence type="ECO:0000313" key="2">
    <source>
        <dbReference type="EMBL" id="KAK1156710.1"/>
    </source>
</evidence>
<name>A0AAD8CTY5_ACIOX</name>
<dbReference type="EMBL" id="JAGXEW010000027">
    <property type="protein sequence ID" value="KAK1156710.1"/>
    <property type="molecule type" value="Genomic_DNA"/>
</dbReference>
<accession>A0AAD8CTY5</accession>
<keyword evidence="3" id="KW-1185">Reference proteome</keyword>
<evidence type="ECO:0000313" key="3">
    <source>
        <dbReference type="Proteomes" id="UP001230051"/>
    </source>
</evidence>
<reference evidence="2" key="1">
    <citation type="submission" date="2022-02" db="EMBL/GenBank/DDBJ databases">
        <title>Atlantic sturgeon de novo genome assembly.</title>
        <authorList>
            <person name="Stock M."/>
            <person name="Klopp C."/>
            <person name="Guiguen Y."/>
            <person name="Cabau C."/>
            <person name="Parinello H."/>
            <person name="Santidrian Yebra-Pimentel E."/>
            <person name="Kuhl H."/>
            <person name="Dirks R.P."/>
            <person name="Guessner J."/>
            <person name="Wuertz S."/>
            <person name="Du K."/>
            <person name="Schartl M."/>
        </authorList>
    </citation>
    <scope>NUCLEOTIDE SEQUENCE</scope>
    <source>
        <strain evidence="2">STURGEONOMICS-FGT-2020</strain>
        <tissue evidence="2">Whole blood</tissue>
    </source>
</reference>
<comment type="caution">
    <text evidence="2">The sequence shown here is derived from an EMBL/GenBank/DDBJ whole genome shotgun (WGS) entry which is preliminary data.</text>
</comment>